<protein>
    <recommendedName>
        <fullName evidence="6">NADH:flavin oxidoreductase/NADH oxidase N-terminal domain-containing protein</fullName>
    </recommendedName>
</protein>
<evidence type="ECO:0000256" key="5">
    <source>
        <dbReference type="SAM" id="MobiDB-lite"/>
    </source>
</evidence>
<sequence>MVNESISASAVQLEPTAGMTSPPTRAATTDEIARVVDAFAHAAEFLEAAGFDGIEVHAAHGYLLAQFLSPTTNKRTDVYGSSSIANRMRIVSEVCAAVRARTRPGFILAVKLNSVEFQAEGVSTDDAAELASALQQDAGVDYLELSGGTYEDFGFERKKGSTRSREAFFLEFAERVVPALGPADGRRTKVFVTGGLRSVGAMAAALDVVDGVGIARPAVQEPTLARELLAGRAEGAIKALPPFEEDFAMSGLGAWSQMQAIGKGFEPFDLSDAEVVGHFLKDAGAWFAEVAQNGDDLTKFGYPDYTGELRPHLAN</sequence>
<evidence type="ECO:0000313" key="7">
    <source>
        <dbReference type="EMBL" id="KAK7730275.1"/>
    </source>
</evidence>
<dbReference type="Pfam" id="PF00724">
    <property type="entry name" value="Oxidored_FMN"/>
    <property type="match status" value="1"/>
</dbReference>
<evidence type="ECO:0000256" key="3">
    <source>
        <dbReference type="ARBA" id="ARBA00022643"/>
    </source>
</evidence>
<name>A0ABR1PAD4_DIAER</name>
<evidence type="ECO:0000256" key="2">
    <source>
        <dbReference type="ARBA" id="ARBA00022630"/>
    </source>
</evidence>
<proteinExistence type="inferred from homology"/>
<comment type="caution">
    <text evidence="7">The sequence shown here is derived from an EMBL/GenBank/DDBJ whole genome shotgun (WGS) entry which is preliminary data.</text>
</comment>
<dbReference type="PANTHER" id="PTHR43656:SF5">
    <property type="entry name" value="NADH:FLAVIN OXIDOREDUCTASE_NADH OXIDASE N-TERMINAL DOMAIN-CONTAINING PROTEIN"/>
    <property type="match status" value="1"/>
</dbReference>
<dbReference type="InterPro" id="IPR001155">
    <property type="entry name" value="OxRdtase_FMN_N"/>
</dbReference>
<dbReference type="InterPro" id="IPR013785">
    <property type="entry name" value="Aldolase_TIM"/>
</dbReference>
<feature type="compositionally biased region" description="Polar residues" evidence="5">
    <location>
        <begin position="1"/>
        <end position="10"/>
    </location>
</feature>
<dbReference type="EMBL" id="JAKNSF020000026">
    <property type="protein sequence ID" value="KAK7730275.1"/>
    <property type="molecule type" value="Genomic_DNA"/>
</dbReference>
<feature type="domain" description="NADH:flavin oxidoreductase/NADH oxidase N-terminal" evidence="6">
    <location>
        <begin position="21"/>
        <end position="228"/>
    </location>
</feature>
<feature type="region of interest" description="Disordered" evidence="5">
    <location>
        <begin position="1"/>
        <end position="26"/>
    </location>
</feature>
<evidence type="ECO:0000259" key="6">
    <source>
        <dbReference type="Pfam" id="PF00724"/>
    </source>
</evidence>
<keyword evidence="4" id="KW-0560">Oxidoreductase</keyword>
<evidence type="ECO:0000256" key="1">
    <source>
        <dbReference type="ARBA" id="ARBA00005979"/>
    </source>
</evidence>
<dbReference type="PANTHER" id="PTHR43656">
    <property type="entry name" value="BINDING OXIDOREDUCTASE, PUTATIVE (AFU_ORTHOLOGUE AFUA_2G08260)-RELATED"/>
    <property type="match status" value="1"/>
</dbReference>
<dbReference type="SUPFAM" id="SSF51395">
    <property type="entry name" value="FMN-linked oxidoreductases"/>
    <property type="match status" value="1"/>
</dbReference>
<comment type="similarity">
    <text evidence="1">Belongs to the NADH:flavin oxidoreductase/NADH oxidase family.</text>
</comment>
<keyword evidence="3" id="KW-0288">FMN</keyword>
<dbReference type="Proteomes" id="UP001430848">
    <property type="component" value="Unassembled WGS sequence"/>
</dbReference>
<keyword evidence="8" id="KW-1185">Reference proteome</keyword>
<accession>A0ABR1PAD4</accession>
<evidence type="ECO:0000313" key="8">
    <source>
        <dbReference type="Proteomes" id="UP001430848"/>
    </source>
</evidence>
<gene>
    <name evidence="7" type="ORF">SLS63_005845</name>
</gene>
<organism evidence="7 8">
    <name type="scientific">Diaporthe eres</name>
    <name type="common">Phomopsis oblonga</name>
    <dbReference type="NCBI Taxonomy" id="83184"/>
    <lineage>
        <taxon>Eukaryota</taxon>
        <taxon>Fungi</taxon>
        <taxon>Dikarya</taxon>
        <taxon>Ascomycota</taxon>
        <taxon>Pezizomycotina</taxon>
        <taxon>Sordariomycetes</taxon>
        <taxon>Sordariomycetidae</taxon>
        <taxon>Diaporthales</taxon>
        <taxon>Diaporthaceae</taxon>
        <taxon>Diaporthe</taxon>
        <taxon>Diaporthe eres species complex</taxon>
    </lineage>
</organism>
<dbReference type="InterPro" id="IPR051799">
    <property type="entry name" value="NADH_flavin_oxidoreductase"/>
</dbReference>
<dbReference type="Gene3D" id="3.20.20.70">
    <property type="entry name" value="Aldolase class I"/>
    <property type="match status" value="1"/>
</dbReference>
<keyword evidence="2" id="KW-0285">Flavoprotein</keyword>
<evidence type="ECO:0000256" key="4">
    <source>
        <dbReference type="ARBA" id="ARBA00023002"/>
    </source>
</evidence>
<reference evidence="7 8" key="1">
    <citation type="submission" date="2024-02" db="EMBL/GenBank/DDBJ databases">
        <title>De novo assembly and annotation of 12 fungi associated with fruit tree decline syndrome in Ontario, Canada.</title>
        <authorList>
            <person name="Sulman M."/>
            <person name="Ellouze W."/>
            <person name="Ilyukhin E."/>
        </authorList>
    </citation>
    <scope>NUCLEOTIDE SEQUENCE [LARGE SCALE GENOMIC DNA]</scope>
    <source>
        <strain evidence="7 8">M169</strain>
    </source>
</reference>